<dbReference type="PANTHER" id="PTHR23235">
    <property type="entry name" value="KRUEPPEL-LIKE TRANSCRIPTION FACTOR"/>
    <property type="match status" value="1"/>
</dbReference>
<dbReference type="OrthoDB" id="654211at2759"/>
<evidence type="ECO:0000256" key="11">
    <source>
        <dbReference type="SAM" id="MobiDB-lite"/>
    </source>
</evidence>
<keyword evidence="8" id="KW-0804">Transcription</keyword>
<accession>I2H5C9</accession>
<dbReference type="GO" id="GO:0000978">
    <property type="term" value="F:RNA polymerase II cis-regulatory region sequence-specific DNA binding"/>
    <property type="evidence" value="ECO:0007669"/>
    <property type="project" value="TreeGrafter"/>
</dbReference>
<dbReference type="AlphaFoldDB" id="I2H5C9"/>
<evidence type="ECO:0000256" key="9">
    <source>
        <dbReference type="ARBA" id="ARBA00023242"/>
    </source>
</evidence>
<dbReference type="InterPro" id="IPR036236">
    <property type="entry name" value="Znf_C2H2_sf"/>
</dbReference>
<protein>
    <recommendedName>
        <fullName evidence="12">C2H2-type domain-containing protein</fullName>
    </recommendedName>
</protein>
<dbReference type="InterPro" id="IPR013087">
    <property type="entry name" value="Znf_C2H2_type"/>
</dbReference>
<comment type="similarity">
    <text evidence="2">Belongs to the krueppel C2H2-type zinc-finger protein family.</text>
</comment>
<feature type="domain" description="C2H2-type" evidence="12">
    <location>
        <begin position="634"/>
        <end position="662"/>
    </location>
</feature>
<dbReference type="SMART" id="SM00355">
    <property type="entry name" value="ZnF_C2H2"/>
    <property type="match status" value="2"/>
</dbReference>
<dbReference type="Pfam" id="PF00096">
    <property type="entry name" value="zf-C2H2"/>
    <property type="match status" value="2"/>
</dbReference>
<evidence type="ECO:0000313" key="13">
    <source>
        <dbReference type="EMBL" id="CCH61581.1"/>
    </source>
</evidence>
<dbReference type="GO" id="GO:0000981">
    <property type="term" value="F:DNA-binding transcription factor activity, RNA polymerase II-specific"/>
    <property type="evidence" value="ECO:0007669"/>
    <property type="project" value="TreeGrafter"/>
</dbReference>
<dbReference type="SUPFAM" id="SSF57667">
    <property type="entry name" value="beta-beta-alpha zinc fingers"/>
    <property type="match status" value="1"/>
</dbReference>
<dbReference type="PANTHER" id="PTHR23235:SF60">
    <property type="entry name" value="STRIPE, ISOFORM D"/>
    <property type="match status" value="1"/>
</dbReference>
<feature type="region of interest" description="Disordered" evidence="11">
    <location>
        <begin position="301"/>
        <end position="332"/>
    </location>
</feature>
<dbReference type="STRING" id="1071380.I2H5C9"/>
<keyword evidence="7" id="KW-0238">DNA-binding</keyword>
<keyword evidence="3" id="KW-0479">Metal-binding</keyword>
<evidence type="ECO:0000256" key="7">
    <source>
        <dbReference type="ARBA" id="ARBA00023125"/>
    </source>
</evidence>
<feature type="domain" description="C2H2-type" evidence="12">
    <location>
        <begin position="663"/>
        <end position="687"/>
    </location>
</feature>
<evidence type="ECO:0000256" key="8">
    <source>
        <dbReference type="ARBA" id="ARBA00023163"/>
    </source>
</evidence>
<keyword evidence="4 10" id="KW-0863">Zinc-finger</keyword>
<dbReference type="PROSITE" id="PS00028">
    <property type="entry name" value="ZINC_FINGER_C2H2_1"/>
    <property type="match status" value="2"/>
</dbReference>
<reference evidence="13 14" key="1">
    <citation type="journal article" date="2011" name="Proc. Natl. Acad. Sci. U.S.A.">
        <title>Evolutionary erosion of yeast sex chromosomes by mating-type switching accidents.</title>
        <authorList>
            <person name="Gordon J.L."/>
            <person name="Armisen D."/>
            <person name="Proux-Wera E."/>
            <person name="Oheigeartaigh S.S."/>
            <person name="Byrne K.P."/>
            <person name="Wolfe K.H."/>
        </authorList>
    </citation>
    <scope>NUCLEOTIDE SEQUENCE [LARGE SCALE GENOMIC DNA]</scope>
    <source>
        <strain evidence="14">ATCC 34711 / CBS 6284 / DSM 70876 / NBRC 10599 / NRRL Y-10934 / UCD 77-7</strain>
    </source>
</reference>
<keyword evidence="5" id="KW-0862">Zinc</keyword>
<name>I2H5C9_HENB6</name>
<dbReference type="InParanoid" id="I2H5C9"/>
<gene>
    <name evidence="13" type="primary">TBLA0F00370</name>
    <name evidence="13" type="ORF">TBLA_0F00370</name>
</gene>
<feature type="region of interest" description="Disordered" evidence="11">
    <location>
        <begin position="145"/>
        <end position="164"/>
    </location>
</feature>
<dbReference type="Proteomes" id="UP000002866">
    <property type="component" value="Chromosome 6"/>
</dbReference>
<dbReference type="EMBL" id="HE806321">
    <property type="protein sequence ID" value="CCH61581.1"/>
    <property type="molecule type" value="Genomic_DNA"/>
</dbReference>
<dbReference type="OMA" id="NTNINDM"/>
<dbReference type="KEGG" id="tbl:TBLA_0F00370"/>
<sequence length="687" mass="78648">MFEIQNNENIIDLDSSNTIKKPNVSDNTAIIDFDNFTLQLLPKENINDIPVMNSTNNLDTFLTNSSLDYNLTGNTVIPPTNNNSINNNSQPFLPKNEPSNIQIQLPLQSNNMNPMNKKFVFDYINTDDLLSIEEEILIRSSMESNGSTLYDPRNSTNMNLLDEDDPRRLSISDYRRSNSSSTRFRRSNDEFFEFESFNNATSDNPKHSSFSNHAHSMGSMGHSLSNSLNLNLGNKSLKKFKEYFKLNNLFTQNGQNGQNLDFAQQSNINPDVNTTNNINTNINDMNIITNEQNRKIFRGKPFWNRNKNNHNNTRSSNNTTSSTNNTTSSNGTAEIDMMNTFLNIDTNSANENIMDDETNDMVINPKQLFLNETQEQAPQQQQQQQQQSKLFHSFTSNSINSSIDNNETSSNDQMNIYFTTSNDNFETTENFNTSANLFENSYTNSNVSYMNNNANNINNINPLKNNINVNIKNEFYFHENQDYLNKPIPTNQLFEEDEEEDVEDEDEDQDMEPETQEVSLNRIPIEHIDITANPDSKMVFTNNNLLINNIDGLNNVVTLMDNNLNINMDLNDAKQPPIININDTSTTTNTAAVTEDSNPIDVVTTSKNTNLPITIPLKTRGRKPSPFNDPSKIFICPYCNRRFKRQEHLKRHNRSLHMGEKPFDCHICNKKFSRSDNLAQHIKTHSH</sequence>
<comment type="subcellular location">
    <subcellularLocation>
        <location evidence="1">Nucleus</location>
    </subcellularLocation>
</comment>
<evidence type="ECO:0000256" key="10">
    <source>
        <dbReference type="PROSITE-ProRule" id="PRU00042"/>
    </source>
</evidence>
<dbReference type="GeneID" id="14496682"/>
<feature type="region of interest" description="Disordered" evidence="11">
    <location>
        <begin position="495"/>
        <end position="516"/>
    </location>
</feature>
<keyword evidence="9" id="KW-0539">Nucleus</keyword>
<evidence type="ECO:0000256" key="6">
    <source>
        <dbReference type="ARBA" id="ARBA00023015"/>
    </source>
</evidence>
<evidence type="ECO:0000259" key="12">
    <source>
        <dbReference type="PROSITE" id="PS50157"/>
    </source>
</evidence>
<evidence type="ECO:0000256" key="3">
    <source>
        <dbReference type="ARBA" id="ARBA00022723"/>
    </source>
</evidence>
<dbReference type="GO" id="GO:0008270">
    <property type="term" value="F:zinc ion binding"/>
    <property type="evidence" value="ECO:0007669"/>
    <property type="project" value="UniProtKB-KW"/>
</dbReference>
<dbReference type="GO" id="GO:0005634">
    <property type="term" value="C:nucleus"/>
    <property type="evidence" value="ECO:0007669"/>
    <property type="project" value="UniProtKB-SubCell"/>
</dbReference>
<dbReference type="RefSeq" id="XP_004181100.1">
    <property type="nucleotide sequence ID" value="XM_004181052.1"/>
</dbReference>
<feature type="compositionally biased region" description="Polar residues" evidence="11">
    <location>
        <begin position="145"/>
        <end position="159"/>
    </location>
</feature>
<proteinExistence type="inferred from homology"/>
<evidence type="ECO:0000313" key="14">
    <source>
        <dbReference type="Proteomes" id="UP000002866"/>
    </source>
</evidence>
<keyword evidence="6" id="KW-0805">Transcription regulation</keyword>
<keyword evidence="14" id="KW-1185">Reference proteome</keyword>
<dbReference type="eggNOG" id="KOG1721">
    <property type="taxonomic scope" value="Eukaryota"/>
</dbReference>
<feature type="compositionally biased region" description="Low complexity" evidence="11">
    <location>
        <begin position="304"/>
        <end position="330"/>
    </location>
</feature>
<evidence type="ECO:0000256" key="2">
    <source>
        <dbReference type="ARBA" id="ARBA00006991"/>
    </source>
</evidence>
<dbReference type="FunFam" id="3.30.160.60:FF:000931">
    <property type="entry name" value="zinc finger protein 697"/>
    <property type="match status" value="1"/>
</dbReference>
<evidence type="ECO:0000256" key="5">
    <source>
        <dbReference type="ARBA" id="ARBA00022833"/>
    </source>
</evidence>
<evidence type="ECO:0000256" key="1">
    <source>
        <dbReference type="ARBA" id="ARBA00004123"/>
    </source>
</evidence>
<organism evidence="13 14">
    <name type="scientific">Henningerozyma blattae (strain ATCC 34711 / CBS 6284 / DSM 70876 / NBRC 10599 / NRRL Y-10934 / UCD 77-7)</name>
    <name type="common">Yeast</name>
    <name type="synonym">Tetrapisispora blattae</name>
    <dbReference type="NCBI Taxonomy" id="1071380"/>
    <lineage>
        <taxon>Eukaryota</taxon>
        <taxon>Fungi</taxon>
        <taxon>Dikarya</taxon>
        <taxon>Ascomycota</taxon>
        <taxon>Saccharomycotina</taxon>
        <taxon>Saccharomycetes</taxon>
        <taxon>Saccharomycetales</taxon>
        <taxon>Saccharomycetaceae</taxon>
        <taxon>Henningerozyma</taxon>
    </lineage>
</organism>
<dbReference type="PROSITE" id="PS50157">
    <property type="entry name" value="ZINC_FINGER_C2H2_2"/>
    <property type="match status" value="2"/>
</dbReference>
<dbReference type="HOGENOM" id="CLU_400707_0_0_1"/>
<dbReference type="Gene3D" id="3.30.160.60">
    <property type="entry name" value="Classic Zinc Finger"/>
    <property type="match status" value="2"/>
</dbReference>
<evidence type="ECO:0000256" key="4">
    <source>
        <dbReference type="ARBA" id="ARBA00022771"/>
    </source>
</evidence>
<feature type="compositionally biased region" description="Acidic residues" evidence="11">
    <location>
        <begin position="495"/>
        <end position="515"/>
    </location>
</feature>